<dbReference type="EMBL" id="CP014806">
    <property type="protein sequence ID" value="AMX00718.1"/>
    <property type="molecule type" value="Genomic_DNA"/>
</dbReference>
<keyword evidence="4" id="KW-0788">Thiol protease</keyword>
<dbReference type="OrthoDB" id="9813368at2"/>
<dbReference type="InterPro" id="IPR000064">
    <property type="entry name" value="NLP_P60_dom"/>
</dbReference>
<evidence type="ECO:0000256" key="2">
    <source>
        <dbReference type="ARBA" id="ARBA00022670"/>
    </source>
</evidence>
<reference evidence="9" key="2">
    <citation type="submission" date="2016-03" db="EMBL/GenBank/DDBJ databases">
        <authorList>
            <person name="Ploux O."/>
        </authorList>
    </citation>
    <scope>NUCLEOTIDE SEQUENCE [LARGE SCALE GENOMIC DNA]</scope>
    <source>
        <strain evidence="9">PP9</strain>
    </source>
</reference>
<dbReference type="RefSeq" id="WP_066791381.1">
    <property type="nucleotide sequence ID" value="NZ_CP014806.1"/>
</dbReference>
<reference evidence="8 9" key="1">
    <citation type="journal article" date="2016" name="Genome Announc.">
        <title>Whole-Genome Sequence of Rummeliibacillus stabekisii Strain PP9 Isolated from Antarctic Soil.</title>
        <authorList>
            <person name="da Mota F.F."/>
            <person name="Vollu R.E."/>
            <person name="Jurelevicius D."/>
            <person name="Seldin L."/>
        </authorList>
    </citation>
    <scope>NUCLEOTIDE SEQUENCE [LARGE SCALE GENOMIC DNA]</scope>
    <source>
        <strain evidence="8 9">PP9</strain>
    </source>
</reference>
<dbReference type="KEGG" id="rst:ATY39_15720"/>
<dbReference type="Gene3D" id="2.30.30.40">
    <property type="entry name" value="SH3 Domains"/>
    <property type="match status" value="1"/>
</dbReference>
<feature type="chain" id="PRO_5039625258" evidence="5">
    <location>
        <begin position="23"/>
        <end position="251"/>
    </location>
</feature>
<evidence type="ECO:0000256" key="3">
    <source>
        <dbReference type="ARBA" id="ARBA00022801"/>
    </source>
</evidence>
<organism evidence="8 9">
    <name type="scientific">Rummeliibacillus stabekisii</name>
    <dbReference type="NCBI Taxonomy" id="241244"/>
    <lineage>
        <taxon>Bacteria</taxon>
        <taxon>Bacillati</taxon>
        <taxon>Bacillota</taxon>
        <taxon>Bacilli</taxon>
        <taxon>Bacillales</taxon>
        <taxon>Caryophanaceae</taxon>
        <taxon>Rummeliibacillus</taxon>
    </lineage>
</organism>
<dbReference type="GO" id="GO:0008234">
    <property type="term" value="F:cysteine-type peptidase activity"/>
    <property type="evidence" value="ECO:0007669"/>
    <property type="project" value="UniProtKB-KW"/>
</dbReference>
<dbReference type="PROSITE" id="PS51935">
    <property type="entry name" value="NLPC_P60"/>
    <property type="match status" value="1"/>
</dbReference>
<keyword evidence="5" id="KW-0732">Signal</keyword>
<dbReference type="SMART" id="SM00287">
    <property type="entry name" value="SH3b"/>
    <property type="match status" value="1"/>
</dbReference>
<dbReference type="InterPro" id="IPR038765">
    <property type="entry name" value="Papain-like_cys_pep_sf"/>
</dbReference>
<sequence>MNKKVFKVITAGTLTLSLGIGALFGTSSDEMAQAKTVATNHTSGITAVSSAKAVKVSTTFKAKAKLNMRKDTSAKAKRIITLKKGAVVKASYRKTVKKKKWYKVTYKGKKGWIAETYIKKYTKTKKVSNAVKGNKLISVGSQYLGVPYVWGGSTPSGFDCSGFTSYVYKKAGYGSLPHNTGSQRAATKKVSTPDVGDLIFFGATPGSSKITHVGIYAGNNRVLHAAGNKVQYQSVASGSYWAPRIIGYGSL</sequence>
<feature type="signal peptide" evidence="5">
    <location>
        <begin position="1"/>
        <end position="22"/>
    </location>
</feature>
<dbReference type="Pfam" id="PF08239">
    <property type="entry name" value="SH3_3"/>
    <property type="match status" value="1"/>
</dbReference>
<accession>A0A143HG52</accession>
<evidence type="ECO:0000313" key="9">
    <source>
        <dbReference type="Proteomes" id="UP000076021"/>
    </source>
</evidence>
<feature type="domain" description="NlpC/P60" evidence="7">
    <location>
        <begin position="130"/>
        <end position="251"/>
    </location>
</feature>
<evidence type="ECO:0000259" key="6">
    <source>
        <dbReference type="PROSITE" id="PS51781"/>
    </source>
</evidence>
<dbReference type="AlphaFoldDB" id="A0A143HG52"/>
<evidence type="ECO:0000313" key="8">
    <source>
        <dbReference type="EMBL" id="AMX00718.1"/>
    </source>
</evidence>
<dbReference type="PANTHER" id="PTHR47053:SF1">
    <property type="entry name" value="MUREIN DD-ENDOPEPTIDASE MEPH-RELATED"/>
    <property type="match status" value="1"/>
</dbReference>
<comment type="similarity">
    <text evidence="1">Belongs to the peptidase C40 family.</text>
</comment>
<dbReference type="Proteomes" id="UP000076021">
    <property type="component" value="Chromosome"/>
</dbReference>
<dbReference type="PROSITE" id="PS51781">
    <property type="entry name" value="SH3B"/>
    <property type="match status" value="1"/>
</dbReference>
<evidence type="ECO:0000256" key="5">
    <source>
        <dbReference type="SAM" id="SignalP"/>
    </source>
</evidence>
<gene>
    <name evidence="8" type="ORF">ATY39_15720</name>
</gene>
<keyword evidence="3" id="KW-0378">Hydrolase</keyword>
<evidence type="ECO:0000256" key="4">
    <source>
        <dbReference type="ARBA" id="ARBA00022807"/>
    </source>
</evidence>
<dbReference type="STRING" id="241244.ATY39_15720"/>
<evidence type="ECO:0000259" key="7">
    <source>
        <dbReference type="PROSITE" id="PS51935"/>
    </source>
</evidence>
<name>A0A143HG52_9BACL</name>
<dbReference type="Pfam" id="PF00877">
    <property type="entry name" value="NLPC_P60"/>
    <property type="match status" value="1"/>
</dbReference>
<dbReference type="SUPFAM" id="SSF54001">
    <property type="entry name" value="Cysteine proteinases"/>
    <property type="match status" value="1"/>
</dbReference>
<keyword evidence="9" id="KW-1185">Reference proteome</keyword>
<evidence type="ECO:0000256" key="1">
    <source>
        <dbReference type="ARBA" id="ARBA00007074"/>
    </source>
</evidence>
<proteinExistence type="inferred from homology"/>
<protein>
    <submittedName>
        <fullName evidence="8">Uncharacterized protein</fullName>
    </submittedName>
</protein>
<dbReference type="Gene3D" id="3.90.1720.10">
    <property type="entry name" value="endopeptidase domain like (from Nostoc punctiforme)"/>
    <property type="match status" value="1"/>
</dbReference>
<dbReference type="InterPro" id="IPR051202">
    <property type="entry name" value="Peptidase_C40"/>
</dbReference>
<feature type="domain" description="SH3b" evidence="6">
    <location>
        <begin position="55"/>
        <end position="122"/>
    </location>
</feature>
<dbReference type="InterPro" id="IPR003646">
    <property type="entry name" value="SH3-like_bac-type"/>
</dbReference>
<keyword evidence="2" id="KW-0645">Protease</keyword>
<dbReference type="GO" id="GO:0006508">
    <property type="term" value="P:proteolysis"/>
    <property type="evidence" value="ECO:0007669"/>
    <property type="project" value="UniProtKB-KW"/>
</dbReference>
<dbReference type="PANTHER" id="PTHR47053">
    <property type="entry name" value="MUREIN DD-ENDOPEPTIDASE MEPH-RELATED"/>
    <property type="match status" value="1"/>
</dbReference>